<evidence type="ECO:0000256" key="3">
    <source>
        <dbReference type="ARBA" id="ARBA00022448"/>
    </source>
</evidence>
<evidence type="ECO:0000256" key="8">
    <source>
        <dbReference type="SAM" id="Phobius"/>
    </source>
</evidence>
<proteinExistence type="inferred from homology"/>
<sequence length="303" mass="31461">MSYGLVIFAQIAQMFVLMAVGVLLFRTGRMGTAGAKDLGSLLLYVVIPVVIVRSLWTERSEETTAVIVETFFLSLALLVLAIVVSRLVFRRDGLLAFSAAFSNAGFVGIPLVQAALGEGAVIYIVCMIGWLNALQASVGVLMITGDGASVRPRAIATNPIIISFALGLALYAVGAPEPAFVGDVLATIAGLNTPAAMIVCGSYLAQARLRDFSESRGVWAVCGVRLVVVPLLTLLLLAVLPWGHGVVGLALLIAAAAPTGANVAIYAAQYDGDYKTAVLTVCTTTILSIISLPLLISLGAAAL</sequence>
<feature type="transmembrane region" description="Helical" evidence="8">
    <location>
        <begin position="71"/>
        <end position="89"/>
    </location>
</feature>
<reference evidence="9 10" key="2">
    <citation type="submission" date="2023-06" db="EMBL/GenBank/DDBJ databases">
        <title>Identification and characterization of horizontal gene transfer across gut microbiota members of farm animals based on homology search.</title>
        <authorList>
            <person name="Schwarzerova J."/>
            <person name="Nykrynova M."/>
            <person name="Jureckova K."/>
            <person name="Cejkova D."/>
            <person name="Rychlik I."/>
        </authorList>
    </citation>
    <scope>NUCLEOTIDE SEQUENCE [LARGE SCALE GENOMIC DNA]</scope>
    <source>
        <strain evidence="9 10">153_Feed</strain>
    </source>
</reference>
<keyword evidence="6 8" id="KW-1133">Transmembrane helix</keyword>
<reference evidence="9 10" key="3">
    <citation type="submission" date="2023-06" db="EMBL/GenBank/DDBJ databases">
        <authorList>
            <person name="Zeman M."/>
            <person name="Kubasova T."/>
            <person name="Jahodarova E."/>
            <person name="Nykrynova M."/>
            <person name="Rychlik I."/>
        </authorList>
    </citation>
    <scope>NUCLEOTIDE SEQUENCE [LARGE SCALE GENOMIC DNA]</scope>
    <source>
        <strain evidence="9 10">153_Feed</strain>
    </source>
</reference>
<keyword evidence="10" id="KW-1185">Reference proteome</keyword>
<dbReference type="PANTHER" id="PTHR36838:SF3">
    <property type="entry name" value="TRANSPORTER AUXIN EFFLUX CARRIER EC FAMILY"/>
    <property type="match status" value="1"/>
</dbReference>
<feature type="transmembrane region" description="Helical" evidence="8">
    <location>
        <begin position="277"/>
        <end position="302"/>
    </location>
</feature>
<feature type="transmembrane region" description="Helical" evidence="8">
    <location>
        <begin position="94"/>
        <end position="116"/>
    </location>
</feature>
<feature type="transmembrane region" description="Helical" evidence="8">
    <location>
        <begin position="122"/>
        <end position="143"/>
    </location>
</feature>
<comment type="similarity">
    <text evidence="2">Belongs to the auxin efflux carrier (TC 2.A.69) family.</text>
</comment>
<evidence type="ECO:0000256" key="4">
    <source>
        <dbReference type="ARBA" id="ARBA00022475"/>
    </source>
</evidence>
<dbReference type="PANTHER" id="PTHR36838">
    <property type="entry name" value="AUXIN EFFLUX CARRIER FAMILY PROTEIN"/>
    <property type="match status" value="1"/>
</dbReference>
<name>A0ABT7V497_9ACTN</name>
<dbReference type="EMBL" id="JAUDEA010000010">
    <property type="protein sequence ID" value="MDM8271427.1"/>
    <property type="molecule type" value="Genomic_DNA"/>
</dbReference>
<keyword evidence="5 8" id="KW-0812">Transmembrane</keyword>
<feature type="transmembrane region" description="Helical" evidence="8">
    <location>
        <begin position="185"/>
        <end position="205"/>
    </location>
</feature>
<feature type="transmembrane region" description="Helical" evidence="8">
    <location>
        <begin position="38"/>
        <end position="56"/>
    </location>
</feature>
<dbReference type="RefSeq" id="WP_289511512.1">
    <property type="nucleotide sequence ID" value="NZ_JAUDEA010000010.1"/>
</dbReference>
<evidence type="ECO:0000256" key="1">
    <source>
        <dbReference type="ARBA" id="ARBA00004651"/>
    </source>
</evidence>
<feature type="transmembrane region" description="Helical" evidence="8">
    <location>
        <begin position="155"/>
        <end position="173"/>
    </location>
</feature>
<comment type="caution">
    <text evidence="9">The sequence shown here is derived from an EMBL/GenBank/DDBJ whole genome shotgun (WGS) entry which is preliminary data.</text>
</comment>
<gene>
    <name evidence="9" type="ORF">QUW25_07075</name>
</gene>
<dbReference type="InterPro" id="IPR038770">
    <property type="entry name" value="Na+/solute_symporter_sf"/>
</dbReference>
<keyword evidence="7 8" id="KW-0472">Membrane</keyword>
<feature type="transmembrane region" description="Helical" evidence="8">
    <location>
        <begin position="246"/>
        <end position="265"/>
    </location>
</feature>
<dbReference type="InterPro" id="IPR004776">
    <property type="entry name" value="Mem_transp_PIN-like"/>
</dbReference>
<evidence type="ECO:0000256" key="7">
    <source>
        <dbReference type="ARBA" id="ARBA00023136"/>
    </source>
</evidence>
<keyword evidence="4" id="KW-1003">Cell membrane</keyword>
<dbReference type="Gene3D" id="1.20.1530.20">
    <property type="match status" value="1"/>
</dbReference>
<accession>A0ABT7V497</accession>
<feature type="transmembrane region" description="Helical" evidence="8">
    <location>
        <begin position="217"/>
        <end position="240"/>
    </location>
</feature>
<dbReference type="Pfam" id="PF03547">
    <property type="entry name" value="Mem_trans"/>
    <property type="match status" value="2"/>
</dbReference>
<evidence type="ECO:0000256" key="2">
    <source>
        <dbReference type="ARBA" id="ARBA00010145"/>
    </source>
</evidence>
<protein>
    <submittedName>
        <fullName evidence="9">AEC family transporter</fullName>
    </submittedName>
</protein>
<organism evidence="9 10">
    <name type="scientific">Thermophilibacter provencensis</name>
    <dbReference type="NCBI Taxonomy" id="1852386"/>
    <lineage>
        <taxon>Bacteria</taxon>
        <taxon>Bacillati</taxon>
        <taxon>Actinomycetota</taxon>
        <taxon>Coriobacteriia</taxon>
        <taxon>Coriobacteriales</taxon>
        <taxon>Atopobiaceae</taxon>
        <taxon>Thermophilibacter</taxon>
    </lineage>
</organism>
<evidence type="ECO:0000313" key="9">
    <source>
        <dbReference type="EMBL" id="MDM8271427.1"/>
    </source>
</evidence>
<keyword evidence="3" id="KW-0813">Transport</keyword>
<evidence type="ECO:0000313" key="10">
    <source>
        <dbReference type="Proteomes" id="UP001529256"/>
    </source>
</evidence>
<dbReference type="Proteomes" id="UP001529256">
    <property type="component" value="Unassembled WGS sequence"/>
</dbReference>
<feature type="transmembrane region" description="Helical" evidence="8">
    <location>
        <begin position="6"/>
        <end position="26"/>
    </location>
</feature>
<evidence type="ECO:0000256" key="6">
    <source>
        <dbReference type="ARBA" id="ARBA00022989"/>
    </source>
</evidence>
<evidence type="ECO:0000256" key="5">
    <source>
        <dbReference type="ARBA" id="ARBA00022692"/>
    </source>
</evidence>
<reference evidence="10" key="1">
    <citation type="submission" date="2023-06" db="EMBL/GenBank/DDBJ databases">
        <title>Identification and characterization of horizontal gene transfer across gut microbiota members of farm animals based on homology search.</title>
        <authorList>
            <person name="Zeman M."/>
            <person name="Kubasova T."/>
            <person name="Jahodarova E."/>
            <person name="Nykrynova M."/>
            <person name="Rychlik I."/>
        </authorList>
    </citation>
    <scope>NUCLEOTIDE SEQUENCE [LARGE SCALE GENOMIC DNA]</scope>
    <source>
        <strain evidence="10">153_Feed</strain>
    </source>
</reference>
<comment type="subcellular location">
    <subcellularLocation>
        <location evidence="1">Cell membrane</location>
        <topology evidence="1">Multi-pass membrane protein</topology>
    </subcellularLocation>
</comment>